<feature type="domain" description="C2H2-type" evidence="13">
    <location>
        <begin position="362"/>
        <end position="389"/>
    </location>
</feature>
<feature type="domain" description="C2H2-type" evidence="13">
    <location>
        <begin position="249"/>
        <end position="276"/>
    </location>
</feature>
<feature type="binding site" evidence="11">
    <location>
        <position position="13"/>
    </location>
    <ligand>
        <name>Zn(2+)</name>
        <dbReference type="ChEBI" id="CHEBI:29105"/>
    </ligand>
</feature>
<dbReference type="SMART" id="SM00355">
    <property type="entry name" value="ZnF_C2H2"/>
    <property type="match status" value="8"/>
</dbReference>
<evidence type="ECO:0000256" key="6">
    <source>
        <dbReference type="ARBA" id="ARBA00023015"/>
    </source>
</evidence>
<dbReference type="RefSeq" id="XP_052129842.1">
    <property type="nucleotide sequence ID" value="XM_052273882.1"/>
</dbReference>
<keyword evidence="9" id="KW-0539">Nucleus</keyword>
<dbReference type="GO" id="GO:0000785">
    <property type="term" value="C:chromatin"/>
    <property type="evidence" value="ECO:0007669"/>
    <property type="project" value="TreeGrafter"/>
</dbReference>
<keyword evidence="3" id="KW-0677">Repeat</keyword>
<dbReference type="GO" id="GO:0000978">
    <property type="term" value="F:RNA polymerase II cis-regulatory region sequence-specific DNA binding"/>
    <property type="evidence" value="ECO:0007669"/>
    <property type="project" value="TreeGrafter"/>
</dbReference>
<dbReference type="InterPro" id="IPR013087">
    <property type="entry name" value="Znf_C2H2_type"/>
</dbReference>
<feature type="domain" description="C2H2-type" evidence="13">
    <location>
        <begin position="306"/>
        <end position="333"/>
    </location>
</feature>
<feature type="domain" description="C2H2-type" evidence="13">
    <location>
        <begin position="334"/>
        <end position="361"/>
    </location>
</feature>
<dbReference type="PANTHER" id="PTHR14003:SF23">
    <property type="entry name" value="ZINC FINGER PROTEIN 143"/>
    <property type="match status" value="1"/>
</dbReference>
<dbReference type="PROSITE" id="PS00028">
    <property type="entry name" value="ZINC_FINGER_C2H2_1"/>
    <property type="match status" value="8"/>
</dbReference>
<evidence type="ECO:0000259" key="14">
    <source>
        <dbReference type="PROSITE" id="PS51915"/>
    </source>
</evidence>
<dbReference type="Pfam" id="PF13912">
    <property type="entry name" value="zf-C2H2_6"/>
    <property type="match status" value="1"/>
</dbReference>
<dbReference type="GeneID" id="113212906"/>
<feature type="binding site" evidence="11">
    <location>
        <position position="64"/>
    </location>
    <ligand>
        <name>Zn(2+)</name>
        <dbReference type="ChEBI" id="CHEBI:29105"/>
    </ligand>
</feature>
<dbReference type="GO" id="GO:0000981">
    <property type="term" value="F:DNA-binding transcription factor activity, RNA polymerase II-specific"/>
    <property type="evidence" value="ECO:0007669"/>
    <property type="project" value="TreeGrafter"/>
</dbReference>
<keyword evidence="5 11" id="KW-0862">Zinc</keyword>
<feature type="domain" description="C2H2-type" evidence="13">
    <location>
        <begin position="220"/>
        <end position="248"/>
    </location>
</feature>
<evidence type="ECO:0000256" key="4">
    <source>
        <dbReference type="ARBA" id="ARBA00022771"/>
    </source>
</evidence>
<dbReference type="FunFam" id="3.30.160.60:FF:000710">
    <property type="entry name" value="Zinc finger protein 768"/>
    <property type="match status" value="1"/>
</dbReference>
<keyword evidence="2 11" id="KW-0479">Metal-binding</keyword>
<evidence type="ECO:0000256" key="11">
    <source>
        <dbReference type="PROSITE-ProRule" id="PRU01263"/>
    </source>
</evidence>
<feature type="region of interest" description="Disordered" evidence="12">
    <location>
        <begin position="160"/>
        <end position="181"/>
    </location>
</feature>
<evidence type="ECO:0000256" key="5">
    <source>
        <dbReference type="ARBA" id="ARBA00022833"/>
    </source>
</evidence>
<evidence type="ECO:0000259" key="13">
    <source>
        <dbReference type="PROSITE" id="PS50157"/>
    </source>
</evidence>
<name>A0A9C6X638_FRAOC</name>
<dbReference type="GO" id="GO:0005667">
    <property type="term" value="C:transcription regulator complex"/>
    <property type="evidence" value="ECO:0007669"/>
    <property type="project" value="TreeGrafter"/>
</dbReference>
<dbReference type="FunFam" id="3.30.160.60:FF:002737">
    <property type="entry name" value="AGAP008430-PA"/>
    <property type="match status" value="1"/>
</dbReference>
<proteinExistence type="inferred from homology"/>
<feature type="binding site" evidence="11">
    <location>
        <position position="16"/>
    </location>
    <ligand>
        <name>Zn(2+)</name>
        <dbReference type="ChEBI" id="CHEBI:29105"/>
    </ligand>
</feature>
<evidence type="ECO:0000256" key="9">
    <source>
        <dbReference type="ARBA" id="ARBA00023242"/>
    </source>
</evidence>
<dbReference type="FunFam" id="3.30.160.60:FF:000446">
    <property type="entry name" value="Zinc finger protein"/>
    <property type="match status" value="1"/>
</dbReference>
<dbReference type="Gene3D" id="3.40.1800.20">
    <property type="match status" value="1"/>
</dbReference>
<dbReference type="PANTHER" id="PTHR14003">
    <property type="entry name" value="TRANSCRIPTIONAL REPRESSOR PROTEIN YY"/>
    <property type="match status" value="1"/>
</dbReference>
<dbReference type="Pfam" id="PF00096">
    <property type="entry name" value="zf-C2H2"/>
    <property type="match status" value="5"/>
</dbReference>
<dbReference type="SMART" id="SM00868">
    <property type="entry name" value="zf-AD"/>
    <property type="match status" value="1"/>
</dbReference>
<evidence type="ECO:0000256" key="7">
    <source>
        <dbReference type="ARBA" id="ARBA00023125"/>
    </source>
</evidence>
<dbReference type="FunFam" id="3.30.160.60:FF:000161">
    <property type="entry name" value="Zinc finger protein 366"/>
    <property type="match status" value="1"/>
</dbReference>
<keyword evidence="4 10" id="KW-0863">Zinc-finger</keyword>
<dbReference type="Pfam" id="PF07776">
    <property type="entry name" value="zf-AD"/>
    <property type="match status" value="1"/>
</dbReference>
<dbReference type="KEGG" id="foc:113212906"/>
<accession>A0A9C6X638</accession>
<dbReference type="GO" id="GO:0031519">
    <property type="term" value="C:PcG protein complex"/>
    <property type="evidence" value="ECO:0007669"/>
    <property type="project" value="TreeGrafter"/>
</dbReference>
<sequence>MISQEIIDLDRFCRLCLSEEHVTSHLFDNPHDDANDSLCQKVITCLSVKITRGDGLPAMLCQTCVQHINTLCYFKELSKFVDTTLRHKLLNNKKLSNNDWEKEIKLIVEDTKALKASKPNLIESCSTASSKPTPLKIESDCNYRSDADCEISLPNAISSLSDQESIKSNSDIEEEEQTVESPSLKKKKRFEYTCEFCGRTFPRSNHLAQHELTHVAEKPFHCSECDKSFWYKQSLIGHIKQTHTGDVDYKCELCGKGFFKKTELTRHRPTHSNETPHKCPQCGMGFKITKTLKRHIRNVHTAQRSYTCHMCGKSFIQAQTLKVHMVLHSGVKPYTCSYCGKGFAQSAPLKTHIRIHTGEKPFSCHVCGDCFSTRSALNSHAFKHSDNFPYHCTRCSETFRLKRDLIQHEQGHDDHESFSQNSIKQDLNGSFCESQESSTMASATLHNLTFSQDEDEQDGTALKNKSC</sequence>
<dbReference type="FunFam" id="3.30.160.60:FF:002343">
    <property type="entry name" value="Zinc finger protein 33A"/>
    <property type="match status" value="1"/>
</dbReference>
<dbReference type="Proteomes" id="UP000504606">
    <property type="component" value="Unplaced"/>
</dbReference>
<evidence type="ECO:0000256" key="3">
    <source>
        <dbReference type="ARBA" id="ARBA00022737"/>
    </source>
</evidence>
<dbReference type="InterPro" id="IPR012934">
    <property type="entry name" value="Znf_AD"/>
</dbReference>
<dbReference type="GO" id="GO:0008270">
    <property type="term" value="F:zinc ion binding"/>
    <property type="evidence" value="ECO:0007669"/>
    <property type="project" value="UniProtKB-UniRule"/>
</dbReference>
<evidence type="ECO:0000313" key="16">
    <source>
        <dbReference type="RefSeq" id="XP_052129842.1"/>
    </source>
</evidence>
<comment type="similarity">
    <text evidence="1">Belongs to the krueppel C2H2-type zinc-finger protein family.</text>
</comment>
<keyword evidence="8" id="KW-0804">Transcription</keyword>
<evidence type="ECO:0000313" key="15">
    <source>
        <dbReference type="Proteomes" id="UP000504606"/>
    </source>
</evidence>
<feature type="domain" description="ZAD" evidence="14">
    <location>
        <begin position="11"/>
        <end position="88"/>
    </location>
</feature>
<evidence type="ECO:0000256" key="8">
    <source>
        <dbReference type="ARBA" id="ARBA00023163"/>
    </source>
</evidence>
<evidence type="ECO:0000256" key="2">
    <source>
        <dbReference type="ARBA" id="ARBA00022723"/>
    </source>
</evidence>
<organism evidence="15 16">
    <name type="scientific">Frankliniella occidentalis</name>
    <name type="common">Western flower thrips</name>
    <name type="synonym">Euthrips occidentalis</name>
    <dbReference type="NCBI Taxonomy" id="133901"/>
    <lineage>
        <taxon>Eukaryota</taxon>
        <taxon>Metazoa</taxon>
        <taxon>Ecdysozoa</taxon>
        <taxon>Arthropoda</taxon>
        <taxon>Hexapoda</taxon>
        <taxon>Insecta</taxon>
        <taxon>Pterygota</taxon>
        <taxon>Neoptera</taxon>
        <taxon>Paraneoptera</taxon>
        <taxon>Thysanoptera</taxon>
        <taxon>Terebrantia</taxon>
        <taxon>Thripoidea</taxon>
        <taxon>Thripidae</taxon>
        <taxon>Frankliniella</taxon>
    </lineage>
</organism>
<dbReference type="InterPro" id="IPR036236">
    <property type="entry name" value="Znf_C2H2_sf"/>
</dbReference>
<dbReference type="Gene3D" id="3.30.160.60">
    <property type="entry name" value="Classic Zinc Finger"/>
    <property type="match status" value="7"/>
</dbReference>
<dbReference type="OrthoDB" id="4748970at2759"/>
<evidence type="ECO:0000256" key="10">
    <source>
        <dbReference type="PROSITE-ProRule" id="PRU00042"/>
    </source>
</evidence>
<feature type="domain" description="C2H2-type" evidence="13">
    <location>
        <begin position="277"/>
        <end position="305"/>
    </location>
</feature>
<protein>
    <submittedName>
        <fullName evidence="16">Zinc finger protein 391-like isoform X1</fullName>
    </submittedName>
</protein>
<feature type="domain" description="C2H2-type" evidence="13">
    <location>
        <begin position="390"/>
        <end position="417"/>
    </location>
</feature>
<feature type="binding site" evidence="11">
    <location>
        <position position="61"/>
    </location>
    <ligand>
        <name>Zn(2+)</name>
        <dbReference type="ChEBI" id="CHEBI:29105"/>
    </ligand>
</feature>
<keyword evidence="6" id="KW-0805">Transcription regulation</keyword>
<feature type="compositionally biased region" description="Polar residues" evidence="12">
    <location>
        <begin position="160"/>
        <end position="169"/>
    </location>
</feature>
<gene>
    <name evidence="16" type="primary">LOC113212906</name>
</gene>
<evidence type="ECO:0000256" key="12">
    <source>
        <dbReference type="SAM" id="MobiDB-lite"/>
    </source>
</evidence>
<dbReference type="AlphaFoldDB" id="A0A9C6X638"/>
<reference evidence="16" key="1">
    <citation type="submission" date="2025-08" db="UniProtKB">
        <authorList>
            <consortium name="RefSeq"/>
        </authorList>
    </citation>
    <scope>IDENTIFICATION</scope>
    <source>
        <tissue evidence="16">Whole organism</tissue>
    </source>
</reference>
<dbReference type="SUPFAM" id="SSF57667">
    <property type="entry name" value="beta-beta-alpha zinc fingers"/>
    <property type="match status" value="4"/>
</dbReference>
<feature type="domain" description="C2H2-type" evidence="13">
    <location>
        <begin position="192"/>
        <end position="219"/>
    </location>
</feature>
<dbReference type="SUPFAM" id="SSF57716">
    <property type="entry name" value="Glucocorticoid receptor-like (DNA-binding domain)"/>
    <property type="match status" value="1"/>
</dbReference>
<keyword evidence="15" id="KW-1185">Reference proteome</keyword>
<keyword evidence="7" id="KW-0238">DNA-binding</keyword>
<dbReference type="PROSITE" id="PS50157">
    <property type="entry name" value="ZINC_FINGER_C2H2_2"/>
    <property type="match status" value="8"/>
</dbReference>
<dbReference type="PROSITE" id="PS51915">
    <property type="entry name" value="ZAD"/>
    <property type="match status" value="1"/>
</dbReference>
<evidence type="ECO:0000256" key="1">
    <source>
        <dbReference type="ARBA" id="ARBA00006991"/>
    </source>
</evidence>